<keyword evidence="2" id="KW-0732">Signal</keyword>
<dbReference type="OrthoDB" id="1843658at2"/>
<keyword evidence="5" id="KW-1185">Reference proteome</keyword>
<keyword evidence="1" id="KW-0812">Transmembrane</keyword>
<accession>A0A1M6XYF6</accession>
<feature type="signal peptide" evidence="2">
    <location>
        <begin position="1"/>
        <end position="27"/>
    </location>
</feature>
<evidence type="ECO:0000313" key="5">
    <source>
        <dbReference type="Proteomes" id="UP000184386"/>
    </source>
</evidence>
<dbReference type="Pfam" id="PF14317">
    <property type="entry name" value="YcxB"/>
    <property type="match status" value="1"/>
</dbReference>
<dbReference type="AlphaFoldDB" id="A0A1M6XYF6"/>
<organism evidence="4 5">
    <name type="scientific">Anaerocolumna jejuensis DSM 15929</name>
    <dbReference type="NCBI Taxonomy" id="1121322"/>
    <lineage>
        <taxon>Bacteria</taxon>
        <taxon>Bacillati</taxon>
        <taxon>Bacillota</taxon>
        <taxon>Clostridia</taxon>
        <taxon>Lachnospirales</taxon>
        <taxon>Lachnospiraceae</taxon>
        <taxon>Anaerocolumna</taxon>
    </lineage>
</organism>
<dbReference type="InterPro" id="IPR025588">
    <property type="entry name" value="YcxB-like_C"/>
</dbReference>
<keyword evidence="1" id="KW-0472">Membrane</keyword>
<dbReference type="RefSeq" id="WP_073278775.1">
    <property type="nucleotide sequence ID" value="NZ_FRAC01000023.1"/>
</dbReference>
<evidence type="ECO:0000256" key="1">
    <source>
        <dbReference type="SAM" id="Phobius"/>
    </source>
</evidence>
<reference evidence="4 5" key="1">
    <citation type="submission" date="2016-11" db="EMBL/GenBank/DDBJ databases">
        <authorList>
            <person name="Jaros S."/>
            <person name="Januszkiewicz K."/>
            <person name="Wedrychowicz H."/>
        </authorList>
    </citation>
    <scope>NUCLEOTIDE SEQUENCE [LARGE SCALE GENOMIC DNA]</scope>
    <source>
        <strain evidence="4 5">DSM 15929</strain>
    </source>
</reference>
<feature type="transmembrane region" description="Helical" evidence="1">
    <location>
        <begin position="301"/>
        <end position="318"/>
    </location>
</feature>
<feature type="chain" id="PRO_5012364594" evidence="2">
    <location>
        <begin position="28"/>
        <end position="435"/>
    </location>
</feature>
<evidence type="ECO:0000256" key="2">
    <source>
        <dbReference type="SAM" id="SignalP"/>
    </source>
</evidence>
<evidence type="ECO:0000313" key="4">
    <source>
        <dbReference type="EMBL" id="SHL11017.1"/>
    </source>
</evidence>
<dbReference type="Proteomes" id="UP000184386">
    <property type="component" value="Unassembled WGS sequence"/>
</dbReference>
<feature type="transmembrane region" description="Helical" evidence="1">
    <location>
        <begin position="324"/>
        <end position="341"/>
    </location>
</feature>
<proteinExistence type="predicted"/>
<name>A0A1M6XYF6_9FIRM</name>
<feature type="domain" description="YcxB-like C-terminal" evidence="3">
    <location>
        <begin position="369"/>
        <end position="425"/>
    </location>
</feature>
<feature type="transmembrane region" description="Helical" evidence="1">
    <location>
        <begin position="217"/>
        <end position="237"/>
    </location>
</feature>
<keyword evidence="1" id="KW-1133">Transmembrane helix</keyword>
<protein>
    <submittedName>
        <fullName evidence="4">YcxB-like protein</fullName>
    </submittedName>
</protein>
<gene>
    <name evidence="4" type="ORF">SAMN02745136_04119</name>
</gene>
<dbReference type="EMBL" id="FRAC01000023">
    <property type="protein sequence ID" value="SHL11017.1"/>
    <property type="molecule type" value="Genomic_DNA"/>
</dbReference>
<sequence length="435" mass="50077">MKNKIVSALLIAIVFTLAVIPSSQVQAKVQDFSDVNIELTLPDDTIVLTKNTPDTDKGWVSAGIADIKSEKDNMSKMGVKAVFYDPKTKSLIRFLQKQSSQTSKIFNLSLLSEKEKTDFFNSLLATKDENTKTAIEEYPQKEAVFFRYSLEVNKDNSNMTELVYGTIVNGYTFSFDIYQSTKSAPIDETFMKTLVDGTHFTKFLDKAEVEKEVKNSIIRALVEFAVFIVLIVIWIIYRKRKNKKQKLLKDVKGAALSKFYAAKKEREEQNMKEEILFTNRTKYTEQIIKDFCYYNRFLKRIVTWAIMAVLSLVVLVLLSQSKVGFLGCIIAIILIFIFVYYQGVSVEKVVERTVKSYDKSKGMEAVYTFYEDYFTISGIQYISAFPYLQITEMKQYKDLIYIYLGPDKAFYLKKDGFDKGSEDFIKFMDTAIKAN</sequence>
<evidence type="ECO:0000259" key="3">
    <source>
        <dbReference type="Pfam" id="PF14317"/>
    </source>
</evidence>